<keyword evidence="2" id="KW-1185">Reference proteome</keyword>
<evidence type="ECO:0000313" key="2">
    <source>
        <dbReference type="Proteomes" id="UP000230002"/>
    </source>
</evidence>
<dbReference type="EMBL" id="AYKW01000003">
    <property type="protein sequence ID" value="PIL35780.1"/>
    <property type="molecule type" value="Genomic_DNA"/>
</dbReference>
<accession>A0A2G8SPV7</accession>
<reference evidence="1 2" key="1">
    <citation type="journal article" date="2015" name="Sci. Rep.">
        <title>Chromosome-level genome map provides insights into diverse defense mechanisms in the medicinal fungus Ganoderma sinense.</title>
        <authorList>
            <person name="Zhu Y."/>
            <person name="Xu J."/>
            <person name="Sun C."/>
            <person name="Zhou S."/>
            <person name="Xu H."/>
            <person name="Nelson D.R."/>
            <person name="Qian J."/>
            <person name="Song J."/>
            <person name="Luo H."/>
            <person name="Xiang L."/>
            <person name="Li Y."/>
            <person name="Xu Z."/>
            <person name="Ji A."/>
            <person name="Wang L."/>
            <person name="Lu S."/>
            <person name="Hayward A."/>
            <person name="Sun W."/>
            <person name="Li X."/>
            <person name="Schwartz D.C."/>
            <person name="Wang Y."/>
            <person name="Chen S."/>
        </authorList>
    </citation>
    <scope>NUCLEOTIDE SEQUENCE [LARGE SCALE GENOMIC DNA]</scope>
    <source>
        <strain evidence="1 2">ZZ0214-1</strain>
    </source>
</reference>
<comment type="caution">
    <text evidence="1">The sequence shown here is derived from an EMBL/GenBank/DDBJ whole genome shotgun (WGS) entry which is preliminary data.</text>
</comment>
<dbReference type="Proteomes" id="UP000230002">
    <property type="component" value="Unassembled WGS sequence"/>
</dbReference>
<evidence type="ECO:0000313" key="1">
    <source>
        <dbReference type="EMBL" id="PIL35780.1"/>
    </source>
</evidence>
<name>A0A2G8SPV7_9APHY</name>
<organism evidence="1 2">
    <name type="scientific">Ganoderma sinense ZZ0214-1</name>
    <dbReference type="NCBI Taxonomy" id="1077348"/>
    <lineage>
        <taxon>Eukaryota</taxon>
        <taxon>Fungi</taxon>
        <taxon>Dikarya</taxon>
        <taxon>Basidiomycota</taxon>
        <taxon>Agaricomycotina</taxon>
        <taxon>Agaricomycetes</taxon>
        <taxon>Polyporales</taxon>
        <taxon>Polyporaceae</taxon>
        <taxon>Ganoderma</taxon>
    </lineage>
</organism>
<gene>
    <name evidence="1" type="ORF">GSI_02510</name>
</gene>
<proteinExistence type="predicted"/>
<dbReference type="AlphaFoldDB" id="A0A2G8SPV7"/>
<protein>
    <submittedName>
        <fullName evidence="1">Uncharacterized protein</fullName>
    </submittedName>
</protein>
<sequence length="287" mass="30009">MVLLGVCGIDRRDNLVEVGGEQDPICERVVLSRDMSYGEPGSGRQEEGGVDKREDTGVVMLPALESFGGESHGVTGEVDSGDENGSCSWTGWVTFGGSVEMTTSGLRAGSLITSRFESSLDVSCRRGSSRDEGGVGSVDPGFRAVPEVGFLPFSFFCIVFEGGETGESGGLPVFRFFVGLGCPSLSASFSECVCSFLFFPFFCGDVMSGCILVSSPSPSCSRSSANLAFSAAASSLFRFRSLAASFACSSFSSSSCTILANDCASPRIHTSNTPSHSLVGTGKSKFR</sequence>